<dbReference type="PANTHER" id="PTHR46903">
    <property type="entry name" value="C2H2-TYPE DOMAIN-CONTAINING PROTEIN"/>
    <property type="match status" value="1"/>
</dbReference>
<evidence type="ECO:0000256" key="1">
    <source>
        <dbReference type="SAM" id="MobiDB-lite"/>
    </source>
</evidence>
<accession>E9HTK7</accession>
<feature type="compositionally biased region" description="Basic and acidic residues" evidence="1">
    <location>
        <begin position="116"/>
        <end position="125"/>
    </location>
</feature>
<feature type="region of interest" description="Disordered" evidence="1">
    <location>
        <begin position="104"/>
        <end position="125"/>
    </location>
</feature>
<dbReference type="InParanoid" id="E9HTK7"/>
<protein>
    <recommendedName>
        <fullName evidence="4">BEN domain-containing protein</fullName>
    </recommendedName>
</protein>
<organism evidence="2 3">
    <name type="scientific">Daphnia pulex</name>
    <name type="common">Water flea</name>
    <dbReference type="NCBI Taxonomy" id="6669"/>
    <lineage>
        <taxon>Eukaryota</taxon>
        <taxon>Metazoa</taxon>
        <taxon>Ecdysozoa</taxon>
        <taxon>Arthropoda</taxon>
        <taxon>Crustacea</taxon>
        <taxon>Branchiopoda</taxon>
        <taxon>Diplostraca</taxon>
        <taxon>Cladocera</taxon>
        <taxon>Anomopoda</taxon>
        <taxon>Daphniidae</taxon>
        <taxon>Daphnia</taxon>
    </lineage>
</organism>
<reference evidence="2 3" key="1">
    <citation type="journal article" date="2011" name="Science">
        <title>The ecoresponsive genome of Daphnia pulex.</title>
        <authorList>
            <person name="Colbourne J.K."/>
            <person name="Pfrender M.E."/>
            <person name="Gilbert D."/>
            <person name="Thomas W.K."/>
            <person name="Tucker A."/>
            <person name="Oakley T.H."/>
            <person name="Tokishita S."/>
            <person name="Aerts A."/>
            <person name="Arnold G.J."/>
            <person name="Basu M.K."/>
            <person name="Bauer D.J."/>
            <person name="Caceres C.E."/>
            <person name="Carmel L."/>
            <person name="Casola C."/>
            <person name="Choi J.H."/>
            <person name="Detter J.C."/>
            <person name="Dong Q."/>
            <person name="Dusheyko S."/>
            <person name="Eads B.D."/>
            <person name="Frohlich T."/>
            <person name="Geiler-Samerotte K.A."/>
            <person name="Gerlach D."/>
            <person name="Hatcher P."/>
            <person name="Jogdeo S."/>
            <person name="Krijgsveld J."/>
            <person name="Kriventseva E.V."/>
            <person name="Kultz D."/>
            <person name="Laforsch C."/>
            <person name="Lindquist E."/>
            <person name="Lopez J."/>
            <person name="Manak J.R."/>
            <person name="Muller J."/>
            <person name="Pangilinan J."/>
            <person name="Patwardhan R.P."/>
            <person name="Pitluck S."/>
            <person name="Pritham E.J."/>
            <person name="Rechtsteiner A."/>
            <person name="Rho M."/>
            <person name="Rogozin I.B."/>
            <person name="Sakarya O."/>
            <person name="Salamov A."/>
            <person name="Schaack S."/>
            <person name="Shapiro H."/>
            <person name="Shiga Y."/>
            <person name="Skalitzky C."/>
            <person name="Smith Z."/>
            <person name="Souvorov A."/>
            <person name="Sung W."/>
            <person name="Tang Z."/>
            <person name="Tsuchiya D."/>
            <person name="Tu H."/>
            <person name="Vos H."/>
            <person name="Wang M."/>
            <person name="Wolf Y.I."/>
            <person name="Yamagata H."/>
            <person name="Yamada T."/>
            <person name="Ye Y."/>
            <person name="Shaw J.R."/>
            <person name="Andrews J."/>
            <person name="Crease T.J."/>
            <person name="Tang H."/>
            <person name="Lucas S.M."/>
            <person name="Robertson H.M."/>
            <person name="Bork P."/>
            <person name="Koonin E.V."/>
            <person name="Zdobnov E.M."/>
            <person name="Grigoriev I.V."/>
            <person name="Lynch M."/>
            <person name="Boore J.L."/>
        </authorList>
    </citation>
    <scope>NUCLEOTIDE SEQUENCE [LARGE SCALE GENOMIC DNA]</scope>
</reference>
<sequence>MPGEDITTLTLDQCKGKQKLIRAKITGCCTRIRRVISNKQSRREAKKLLNEARAHLGETGPLNDRIIELLNEEDGVTPHDQFLRYSGAVDGLADEVTDYLASRADDLPSTNGDPPSHARVDAEQRQKEAQEAFEAAKKVLEEADETLAAVVREEEDVDDEQSESSIYTIQVLPNQEVSTSAPDDWIEIYCAGKEKPAALMGDHRHSSSDTHFRSDMEIIRECEERAKEEITRLIAAMATWQKKNPKQKVPANFLKNNQTYTISAFISEVMKSGFDAKYLSGRKLTNQVAKHGRNIKEPLHPDDVHAVIALVFHAWKKLPLLSKKKTVKANFIGLSVYDLRFASSVILTFEPVIHYILPKVSHFLFYFAKAARIAKKCNKRTVVALWCDTVTKFALAFYKAV</sequence>
<dbReference type="PANTHER" id="PTHR46903:SF1">
    <property type="entry name" value="CCHC-TYPE DOMAIN-CONTAINING PROTEIN"/>
    <property type="match status" value="1"/>
</dbReference>
<keyword evidence="3" id="KW-1185">Reference proteome</keyword>
<dbReference type="KEGG" id="dpx:DAPPUDRAFT_333694"/>
<dbReference type="EMBL" id="GL732777">
    <property type="protein sequence ID" value="EFX64925.1"/>
    <property type="molecule type" value="Genomic_DNA"/>
</dbReference>
<evidence type="ECO:0000313" key="3">
    <source>
        <dbReference type="Proteomes" id="UP000000305"/>
    </source>
</evidence>
<evidence type="ECO:0008006" key="4">
    <source>
        <dbReference type="Google" id="ProtNLM"/>
    </source>
</evidence>
<dbReference type="PhylomeDB" id="E9HTK7"/>
<name>E9HTK7_DAPPU</name>
<dbReference type="Proteomes" id="UP000000305">
    <property type="component" value="Unassembled WGS sequence"/>
</dbReference>
<gene>
    <name evidence="2" type="ORF">DAPPUDRAFT_333694</name>
</gene>
<proteinExistence type="predicted"/>
<dbReference type="HOGENOM" id="CLU_687471_0_0_1"/>
<dbReference type="AlphaFoldDB" id="E9HTK7"/>
<evidence type="ECO:0000313" key="2">
    <source>
        <dbReference type="EMBL" id="EFX64925.1"/>
    </source>
</evidence>